<protein>
    <submittedName>
        <fullName evidence="3">Uncharacterized protein</fullName>
    </submittedName>
</protein>
<gene>
    <name evidence="3" type="ORF">H4W80_002324</name>
</gene>
<evidence type="ECO:0000313" key="3">
    <source>
        <dbReference type="EMBL" id="MBE1584066.1"/>
    </source>
</evidence>
<keyword evidence="2" id="KW-0472">Membrane</keyword>
<organism evidence="3 4">
    <name type="scientific">Nonomuraea angiospora</name>
    <dbReference type="NCBI Taxonomy" id="46172"/>
    <lineage>
        <taxon>Bacteria</taxon>
        <taxon>Bacillati</taxon>
        <taxon>Actinomycetota</taxon>
        <taxon>Actinomycetes</taxon>
        <taxon>Streptosporangiales</taxon>
        <taxon>Streptosporangiaceae</taxon>
        <taxon>Nonomuraea</taxon>
    </lineage>
</organism>
<accession>A0ABR9LVF1</accession>
<evidence type="ECO:0000256" key="1">
    <source>
        <dbReference type="SAM" id="MobiDB-lite"/>
    </source>
</evidence>
<evidence type="ECO:0000256" key="2">
    <source>
        <dbReference type="SAM" id="Phobius"/>
    </source>
</evidence>
<feature type="transmembrane region" description="Helical" evidence="2">
    <location>
        <begin position="14"/>
        <end position="34"/>
    </location>
</feature>
<keyword evidence="2" id="KW-0812">Transmembrane</keyword>
<evidence type="ECO:0000313" key="4">
    <source>
        <dbReference type="Proteomes" id="UP000633509"/>
    </source>
</evidence>
<sequence length="117" mass="13031">MLRFLETVVDPRRAALMLTGGYLAAGGALTVLGLKQLRTAGVLTRREVAHMKQEVTGAAEEVRKFPRVRWQNAGELTRPAEWRGLGKVTPADTQGTPERGQRPDRRYRACQGFSGRR</sequence>
<comment type="caution">
    <text evidence="3">The sequence shown here is derived from an EMBL/GenBank/DDBJ whole genome shotgun (WGS) entry which is preliminary data.</text>
</comment>
<name>A0ABR9LVF1_9ACTN</name>
<keyword evidence="2" id="KW-1133">Transmembrane helix</keyword>
<dbReference type="EMBL" id="JADBEK010000001">
    <property type="protein sequence ID" value="MBE1584066.1"/>
    <property type="molecule type" value="Genomic_DNA"/>
</dbReference>
<keyword evidence="4" id="KW-1185">Reference proteome</keyword>
<dbReference type="Proteomes" id="UP000633509">
    <property type="component" value="Unassembled WGS sequence"/>
</dbReference>
<feature type="region of interest" description="Disordered" evidence="1">
    <location>
        <begin position="79"/>
        <end position="117"/>
    </location>
</feature>
<reference evidence="3 4" key="1">
    <citation type="submission" date="2020-10" db="EMBL/GenBank/DDBJ databases">
        <title>Sequencing the genomes of 1000 actinobacteria strains.</title>
        <authorList>
            <person name="Klenk H.-P."/>
        </authorList>
    </citation>
    <scope>NUCLEOTIDE SEQUENCE [LARGE SCALE GENOMIC DNA]</scope>
    <source>
        <strain evidence="3 4">DSM 43173</strain>
    </source>
</reference>
<proteinExistence type="predicted"/>
<dbReference type="RefSeq" id="WP_192785063.1">
    <property type="nucleotide sequence ID" value="NZ_JADBEK010000001.1"/>
</dbReference>